<reference evidence="1 2" key="1">
    <citation type="submission" date="2019-06" db="EMBL/GenBank/DDBJ databases">
        <title>The draft genome of Rhizobium smilacinae PTYR-5.</title>
        <authorList>
            <person name="Liu L."/>
            <person name="Li L."/>
            <person name="Zhang X."/>
        </authorList>
    </citation>
    <scope>NUCLEOTIDE SEQUENCE [LARGE SCALE GENOMIC DNA]</scope>
    <source>
        <strain evidence="1 2">PTYR-5</strain>
    </source>
</reference>
<dbReference type="OrthoDB" id="8235233at2"/>
<name>A0A5C4XNW7_9HYPH</name>
<proteinExistence type="predicted"/>
<gene>
    <name evidence="1" type="ORF">FHP24_02580</name>
</gene>
<organism evidence="1 2">
    <name type="scientific">Aliirhizobium smilacinae</name>
    <dbReference type="NCBI Taxonomy" id="1395944"/>
    <lineage>
        <taxon>Bacteria</taxon>
        <taxon>Pseudomonadati</taxon>
        <taxon>Pseudomonadota</taxon>
        <taxon>Alphaproteobacteria</taxon>
        <taxon>Hyphomicrobiales</taxon>
        <taxon>Rhizobiaceae</taxon>
        <taxon>Aliirhizobium</taxon>
    </lineage>
</organism>
<evidence type="ECO:0000313" key="2">
    <source>
        <dbReference type="Proteomes" id="UP000311605"/>
    </source>
</evidence>
<accession>A0A5C4XNW7</accession>
<dbReference type="Pfam" id="PF20383">
    <property type="entry name" value="DUF6678"/>
    <property type="match status" value="1"/>
</dbReference>
<protein>
    <submittedName>
        <fullName evidence="1">Uncharacterized protein</fullName>
    </submittedName>
</protein>
<keyword evidence="2" id="KW-1185">Reference proteome</keyword>
<dbReference type="EMBL" id="VDMN01000001">
    <property type="protein sequence ID" value="TNM65193.1"/>
    <property type="molecule type" value="Genomic_DNA"/>
</dbReference>
<dbReference type="Proteomes" id="UP000311605">
    <property type="component" value="Unassembled WGS sequence"/>
</dbReference>
<dbReference type="AlphaFoldDB" id="A0A5C4XNW7"/>
<sequence length="98" mass="11407">MNNTKWNELRDAMSSLENSPAWTTLCANGHRSHPDREWFYHFSEGGYDDILSVDILVEPSQRQHILRVLQQIHLPGEETADGFRVYGYARSGQILRYL</sequence>
<comment type="caution">
    <text evidence="1">The sequence shown here is derived from an EMBL/GenBank/DDBJ whole genome shotgun (WGS) entry which is preliminary data.</text>
</comment>
<dbReference type="RefSeq" id="WP_139672426.1">
    <property type="nucleotide sequence ID" value="NZ_VDMN01000001.1"/>
</dbReference>
<dbReference type="InterPro" id="IPR046500">
    <property type="entry name" value="DUF6678"/>
</dbReference>
<evidence type="ECO:0000313" key="1">
    <source>
        <dbReference type="EMBL" id="TNM65193.1"/>
    </source>
</evidence>